<accession>A0A7R8CGC9</accession>
<feature type="region of interest" description="Disordered" evidence="1">
    <location>
        <begin position="158"/>
        <end position="183"/>
    </location>
</feature>
<protein>
    <submittedName>
        <fullName evidence="2">(salmon louse) hypothetical protein</fullName>
    </submittedName>
</protein>
<dbReference type="EMBL" id="HG994580">
    <property type="protein sequence ID" value="CAF2768081.1"/>
    <property type="molecule type" value="Genomic_DNA"/>
</dbReference>
<feature type="compositionally biased region" description="Basic and acidic residues" evidence="1">
    <location>
        <begin position="168"/>
        <end position="183"/>
    </location>
</feature>
<dbReference type="Proteomes" id="UP000675881">
    <property type="component" value="Chromosome 1"/>
</dbReference>
<reference evidence="2" key="1">
    <citation type="submission" date="2021-02" db="EMBL/GenBank/DDBJ databases">
        <authorList>
            <person name="Bekaert M."/>
        </authorList>
    </citation>
    <scope>NUCLEOTIDE SEQUENCE</scope>
    <source>
        <strain evidence="2">IoA-00</strain>
    </source>
</reference>
<evidence type="ECO:0000313" key="2">
    <source>
        <dbReference type="EMBL" id="CAF2768081.1"/>
    </source>
</evidence>
<sequence>MKDYYAIESETAKNQHLLPHINLCQVYDSRLQLKVKKKCAWKYHLFKDAQKIQVCQELFLCTCALSHSKLETLRKKKLNFYGNPTLKLPINHPPRSQVFYTVEESILDPSLVSNPTIAWKYNQIFTTDYNFGVHKPKSDLWDKCMEFDVMAETSKTDSIKSEHKKHVNGKDEAANLRKLDKANNDPKTLRKNQLLQPNSYDSKNQSGIFGFLDGNHFCTTGNDLASALNHLLNNILPKYPNEDNIILYKIKSIIHRYCELRHSNIQDVDNFHSNNECALRHKEIHSPVSLVRLIK</sequence>
<proteinExistence type="predicted"/>
<evidence type="ECO:0000313" key="3">
    <source>
        <dbReference type="Proteomes" id="UP000675881"/>
    </source>
</evidence>
<keyword evidence="3" id="KW-1185">Reference proteome</keyword>
<organism evidence="2 3">
    <name type="scientific">Lepeophtheirus salmonis</name>
    <name type="common">Salmon louse</name>
    <name type="synonym">Caligus salmonis</name>
    <dbReference type="NCBI Taxonomy" id="72036"/>
    <lineage>
        <taxon>Eukaryota</taxon>
        <taxon>Metazoa</taxon>
        <taxon>Ecdysozoa</taxon>
        <taxon>Arthropoda</taxon>
        <taxon>Crustacea</taxon>
        <taxon>Multicrustacea</taxon>
        <taxon>Hexanauplia</taxon>
        <taxon>Copepoda</taxon>
        <taxon>Siphonostomatoida</taxon>
        <taxon>Caligidae</taxon>
        <taxon>Lepeophtheirus</taxon>
    </lineage>
</organism>
<name>A0A7R8CGC9_LEPSM</name>
<dbReference type="AlphaFoldDB" id="A0A7R8CGC9"/>
<evidence type="ECO:0000256" key="1">
    <source>
        <dbReference type="SAM" id="MobiDB-lite"/>
    </source>
</evidence>
<gene>
    <name evidence="2" type="ORF">LSAA_1490</name>
</gene>